<dbReference type="PANTHER" id="PTHR38463">
    <property type="entry name" value="STRESS RESPONSE PROTEIN YSNF"/>
    <property type="match status" value="1"/>
</dbReference>
<dbReference type="PANTHER" id="PTHR38463:SF1">
    <property type="entry name" value="STRESS RESPONSE PROTEIN YSNF"/>
    <property type="match status" value="1"/>
</dbReference>
<evidence type="ECO:0000313" key="5">
    <source>
        <dbReference type="Proteomes" id="UP001500967"/>
    </source>
</evidence>
<evidence type="ECO:0000259" key="3">
    <source>
        <dbReference type="Pfam" id="PF09557"/>
    </source>
</evidence>
<dbReference type="Pfam" id="PF09557">
    <property type="entry name" value="DUF2382"/>
    <property type="match status" value="1"/>
</dbReference>
<dbReference type="Pfam" id="PF05239">
    <property type="entry name" value="PRC"/>
    <property type="match status" value="1"/>
</dbReference>
<organism evidence="4 5">
    <name type="scientific">Cryptosporangium japonicum</name>
    <dbReference type="NCBI Taxonomy" id="80872"/>
    <lineage>
        <taxon>Bacteria</taxon>
        <taxon>Bacillati</taxon>
        <taxon>Actinomycetota</taxon>
        <taxon>Actinomycetes</taxon>
        <taxon>Cryptosporangiales</taxon>
        <taxon>Cryptosporangiaceae</taxon>
        <taxon>Cryptosporangium</taxon>
    </lineage>
</organism>
<feature type="compositionally biased region" description="Basic and acidic residues" evidence="1">
    <location>
        <begin position="109"/>
        <end position="122"/>
    </location>
</feature>
<dbReference type="Proteomes" id="UP001500967">
    <property type="component" value="Unassembled WGS sequence"/>
</dbReference>
<dbReference type="InterPro" id="IPR019060">
    <property type="entry name" value="DUF2382"/>
</dbReference>
<dbReference type="InterPro" id="IPR052967">
    <property type="entry name" value="Stress_Response_Assoc"/>
</dbReference>
<name>A0ABN0V545_9ACTN</name>
<dbReference type="EMBL" id="BAAAGX010000033">
    <property type="protein sequence ID" value="GAA0275499.1"/>
    <property type="molecule type" value="Genomic_DNA"/>
</dbReference>
<evidence type="ECO:0000313" key="4">
    <source>
        <dbReference type="EMBL" id="GAA0275499.1"/>
    </source>
</evidence>
<proteinExistence type="predicted"/>
<evidence type="ECO:0000256" key="1">
    <source>
        <dbReference type="SAM" id="MobiDB-lite"/>
    </source>
</evidence>
<evidence type="ECO:0000259" key="2">
    <source>
        <dbReference type="Pfam" id="PF05239"/>
    </source>
</evidence>
<gene>
    <name evidence="4" type="ORF">GCM10009539_74100</name>
</gene>
<sequence>MTVRWIADELLDREVLDRSGERIGRIDWIYLDARSADPTFVALDTGRRSPSVVPLAGAVSRGDTIVLPFDRDRVLTAPDVRPSGRDGGLSSAQEQSLHAYYADSGDAMTRSEERLRVRTEDQPTGRARLRKYTVTEDVQVTVPVTREEVRVEYGPFDADDEPEPDPTTLHTERVVVRTERVPTERVHLGTERVTEQRTVSAPVRREKIELEED</sequence>
<reference evidence="4 5" key="1">
    <citation type="journal article" date="2019" name="Int. J. Syst. Evol. Microbiol.">
        <title>The Global Catalogue of Microorganisms (GCM) 10K type strain sequencing project: providing services to taxonomists for standard genome sequencing and annotation.</title>
        <authorList>
            <consortium name="The Broad Institute Genomics Platform"/>
            <consortium name="The Broad Institute Genome Sequencing Center for Infectious Disease"/>
            <person name="Wu L."/>
            <person name="Ma J."/>
        </authorList>
    </citation>
    <scope>NUCLEOTIDE SEQUENCE [LARGE SCALE GENOMIC DNA]</scope>
    <source>
        <strain evidence="4 5">JCM 10425</strain>
    </source>
</reference>
<dbReference type="RefSeq" id="WP_344653603.1">
    <property type="nucleotide sequence ID" value="NZ_BAAAGX010000033.1"/>
</dbReference>
<dbReference type="SUPFAM" id="SSF50346">
    <property type="entry name" value="PRC-barrel domain"/>
    <property type="match status" value="1"/>
</dbReference>
<accession>A0ABN0V545</accession>
<dbReference type="InterPro" id="IPR011033">
    <property type="entry name" value="PRC_barrel-like_sf"/>
</dbReference>
<feature type="domain" description="PRC-barrel" evidence="2">
    <location>
        <begin position="8"/>
        <end position="72"/>
    </location>
</feature>
<feature type="region of interest" description="Disordered" evidence="1">
    <location>
        <begin position="103"/>
        <end position="122"/>
    </location>
</feature>
<dbReference type="InterPro" id="IPR027275">
    <property type="entry name" value="PRC-brl_dom"/>
</dbReference>
<keyword evidence="5" id="KW-1185">Reference proteome</keyword>
<protein>
    <submittedName>
        <fullName evidence="4">PRC and DUF2382 domain-containing protein</fullName>
    </submittedName>
</protein>
<feature type="domain" description="DUF2382" evidence="3">
    <location>
        <begin position="108"/>
        <end position="209"/>
    </location>
</feature>
<comment type="caution">
    <text evidence="4">The sequence shown here is derived from an EMBL/GenBank/DDBJ whole genome shotgun (WGS) entry which is preliminary data.</text>
</comment>